<reference evidence="3" key="1">
    <citation type="submission" date="2014-03" db="EMBL/GenBank/DDBJ databases">
        <authorList>
            <person name="Casaregola S."/>
        </authorList>
    </citation>
    <scope>NUCLEOTIDE SEQUENCE [LARGE SCALE GENOMIC DNA]</scope>
    <source>
        <strain evidence="3">CLIB 918</strain>
    </source>
</reference>
<feature type="region of interest" description="Disordered" evidence="1">
    <location>
        <begin position="523"/>
        <end position="543"/>
    </location>
</feature>
<feature type="compositionally biased region" description="Polar residues" evidence="1">
    <location>
        <begin position="1"/>
        <end position="29"/>
    </location>
</feature>
<feature type="region of interest" description="Disordered" evidence="1">
    <location>
        <begin position="1"/>
        <end position="94"/>
    </location>
</feature>
<dbReference type="EMBL" id="CCBN010000007">
    <property type="protein sequence ID" value="CDO54334.1"/>
    <property type="molecule type" value="Genomic_DNA"/>
</dbReference>
<keyword evidence="2" id="KW-0472">Membrane</keyword>
<gene>
    <name evidence="3" type="ORF">BN980_GECA07s03068g</name>
</gene>
<feature type="compositionally biased region" description="Low complexity" evidence="1">
    <location>
        <begin position="219"/>
        <end position="237"/>
    </location>
</feature>
<feature type="compositionally biased region" description="Polar residues" evidence="1">
    <location>
        <begin position="78"/>
        <end position="92"/>
    </location>
</feature>
<feature type="compositionally biased region" description="Polar residues" evidence="1">
    <location>
        <begin position="40"/>
        <end position="59"/>
    </location>
</feature>
<evidence type="ECO:0000256" key="2">
    <source>
        <dbReference type="SAM" id="Phobius"/>
    </source>
</evidence>
<protein>
    <submittedName>
        <fullName evidence="3">Uncharacterized protein</fullName>
    </submittedName>
</protein>
<accession>A0A0J9XBW6</accession>
<evidence type="ECO:0000313" key="4">
    <source>
        <dbReference type="Proteomes" id="UP000242525"/>
    </source>
</evidence>
<evidence type="ECO:0000256" key="1">
    <source>
        <dbReference type="SAM" id="MobiDB-lite"/>
    </source>
</evidence>
<comment type="caution">
    <text evidence="3">The sequence shown here is derived from an EMBL/GenBank/DDBJ whole genome shotgun (WGS) entry which is preliminary data.</text>
</comment>
<proteinExistence type="predicted"/>
<name>A0A0J9XBW6_GEOCN</name>
<keyword evidence="2" id="KW-0812">Transmembrane</keyword>
<evidence type="ECO:0000313" key="3">
    <source>
        <dbReference type="EMBL" id="CDO54334.1"/>
    </source>
</evidence>
<keyword evidence="2" id="KW-1133">Transmembrane helix</keyword>
<organism evidence="3 4">
    <name type="scientific">Geotrichum candidum</name>
    <name type="common">Oospora lactis</name>
    <name type="synonym">Dipodascus geotrichum</name>
    <dbReference type="NCBI Taxonomy" id="1173061"/>
    <lineage>
        <taxon>Eukaryota</taxon>
        <taxon>Fungi</taxon>
        <taxon>Dikarya</taxon>
        <taxon>Ascomycota</taxon>
        <taxon>Saccharomycotina</taxon>
        <taxon>Dipodascomycetes</taxon>
        <taxon>Dipodascales</taxon>
        <taxon>Dipodascaceae</taxon>
        <taxon>Geotrichum</taxon>
    </lineage>
</organism>
<sequence>MSENSPNTNNKRRSWNNTLLHKPDQQLSSPFHPVADSASEDSQFTAAPLSTNLHRGNSLNHHRKPASIDCTKSHRRANSTFSATSQCSTPATVLSRPETPDFPFDMNLSAAANEKFRLAQYARPLSDQERLLQERLQELARSENARLDQSHRAELQQQHQLYTASRREKRNSVSLASAFRPGRYGHQRHLSLQPYYNSQDNSTEPDFMTTPTPLVIPTTPAGPSSPMRSPLMSPIRPTSSHSSTGTFVNAQDSARAAAYAKLSGETSARSSPKNVLSPILIPTPDQRVTIDRQRRQSLLSPTFVMSQYDLAKLGNDKNSVTKKNTEVEASGIETNVPELESEPNVKNELGSPMSKEPLVVSDADSGKSADGDVIDNESVDETKHASENIAAILHSIWLLLVNPEKLKEAHFSGAQWMPPSDLAESIKDKIINFICNFSLRTLFRIASAVVRFLGRGFLASFALAILMVQLSLLSTMVVAYIFGDIALSPIRFFKHQLGGASKDDENPKADLTPEEQAKLNALKMQKAAKKAMQRRASKRRARH</sequence>
<feature type="region of interest" description="Disordered" evidence="1">
    <location>
        <begin position="328"/>
        <end position="373"/>
    </location>
</feature>
<feature type="compositionally biased region" description="Basic residues" evidence="1">
    <location>
        <begin position="526"/>
        <end position="543"/>
    </location>
</feature>
<dbReference type="Proteomes" id="UP000242525">
    <property type="component" value="Unassembled WGS sequence"/>
</dbReference>
<dbReference type="AlphaFoldDB" id="A0A0J9XBW6"/>
<feature type="transmembrane region" description="Helical" evidence="2">
    <location>
        <begin position="457"/>
        <end position="482"/>
    </location>
</feature>
<keyword evidence="4" id="KW-1185">Reference proteome</keyword>
<feature type="region of interest" description="Disordered" evidence="1">
    <location>
        <begin position="219"/>
        <end position="246"/>
    </location>
</feature>